<comment type="caution">
    <text evidence="1">The sequence shown here is derived from an EMBL/GenBank/DDBJ whole genome shotgun (WGS) entry which is preliminary data.</text>
</comment>
<dbReference type="Proteomes" id="UP000828390">
    <property type="component" value="Unassembled WGS sequence"/>
</dbReference>
<evidence type="ECO:0000313" key="1">
    <source>
        <dbReference type="EMBL" id="KAH3778287.1"/>
    </source>
</evidence>
<reference evidence="1" key="2">
    <citation type="submission" date="2020-11" db="EMBL/GenBank/DDBJ databases">
        <authorList>
            <person name="McCartney M.A."/>
            <person name="Auch B."/>
            <person name="Kono T."/>
            <person name="Mallez S."/>
            <person name="Becker A."/>
            <person name="Gohl D.M."/>
            <person name="Silverstein K.A.T."/>
            <person name="Koren S."/>
            <person name="Bechman K.B."/>
            <person name="Herman A."/>
            <person name="Abrahante J.E."/>
            <person name="Garbe J."/>
        </authorList>
    </citation>
    <scope>NUCLEOTIDE SEQUENCE</scope>
    <source>
        <strain evidence="1">Duluth1</strain>
        <tissue evidence="1">Whole animal</tissue>
    </source>
</reference>
<proteinExistence type="predicted"/>
<dbReference type="AlphaFoldDB" id="A0A9D4EDD6"/>
<gene>
    <name evidence="1" type="ORF">DPMN_179742</name>
</gene>
<keyword evidence="2" id="KW-1185">Reference proteome</keyword>
<dbReference type="EMBL" id="JAIWYP010000009">
    <property type="protein sequence ID" value="KAH3778287.1"/>
    <property type="molecule type" value="Genomic_DNA"/>
</dbReference>
<name>A0A9D4EDD6_DREPO</name>
<evidence type="ECO:0000313" key="2">
    <source>
        <dbReference type="Proteomes" id="UP000828390"/>
    </source>
</evidence>
<accession>A0A9D4EDD6</accession>
<protein>
    <submittedName>
        <fullName evidence="1">Uncharacterized protein</fullName>
    </submittedName>
</protein>
<reference evidence="1" key="1">
    <citation type="journal article" date="2019" name="bioRxiv">
        <title>The Genome of the Zebra Mussel, Dreissena polymorpha: A Resource for Invasive Species Research.</title>
        <authorList>
            <person name="McCartney M.A."/>
            <person name="Auch B."/>
            <person name="Kono T."/>
            <person name="Mallez S."/>
            <person name="Zhang Y."/>
            <person name="Obille A."/>
            <person name="Becker A."/>
            <person name="Abrahante J.E."/>
            <person name="Garbe J."/>
            <person name="Badalamenti J.P."/>
            <person name="Herman A."/>
            <person name="Mangelson H."/>
            <person name="Liachko I."/>
            <person name="Sullivan S."/>
            <person name="Sone E.D."/>
            <person name="Koren S."/>
            <person name="Silverstein K.A.T."/>
            <person name="Beckman K.B."/>
            <person name="Gohl D.M."/>
        </authorList>
    </citation>
    <scope>NUCLEOTIDE SEQUENCE</scope>
    <source>
        <strain evidence="1">Duluth1</strain>
        <tissue evidence="1">Whole animal</tissue>
    </source>
</reference>
<organism evidence="1 2">
    <name type="scientific">Dreissena polymorpha</name>
    <name type="common">Zebra mussel</name>
    <name type="synonym">Mytilus polymorpha</name>
    <dbReference type="NCBI Taxonomy" id="45954"/>
    <lineage>
        <taxon>Eukaryota</taxon>
        <taxon>Metazoa</taxon>
        <taxon>Spiralia</taxon>
        <taxon>Lophotrochozoa</taxon>
        <taxon>Mollusca</taxon>
        <taxon>Bivalvia</taxon>
        <taxon>Autobranchia</taxon>
        <taxon>Heteroconchia</taxon>
        <taxon>Euheterodonta</taxon>
        <taxon>Imparidentia</taxon>
        <taxon>Neoheterodontei</taxon>
        <taxon>Myida</taxon>
        <taxon>Dreissenoidea</taxon>
        <taxon>Dreissenidae</taxon>
        <taxon>Dreissena</taxon>
    </lineage>
</organism>
<sequence length="95" mass="10326">MTRRSPDVPVASRQSAGLPMNLAIPELCRHSPGLHLGTTGDNRGVAVALPESVWATVEQRCRPGCSRCRPGCSRCRANRCRSFTVTTGSSRRLTF</sequence>